<evidence type="ECO:0000256" key="1">
    <source>
        <dbReference type="SAM" id="MobiDB-lite"/>
    </source>
</evidence>
<feature type="compositionally biased region" description="Basic and acidic residues" evidence="1">
    <location>
        <begin position="394"/>
        <end position="413"/>
    </location>
</feature>
<dbReference type="GO" id="GO:0016788">
    <property type="term" value="F:hydrolase activity, acting on ester bonds"/>
    <property type="evidence" value="ECO:0007669"/>
    <property type="project" value="UniProtKB-ARBA"/>
</dbReference>
<proteinExistence type="predicted"/>
<dbReference type="EMBL" id="CACSAS010000001">
    <property type="protein sequence ID" value="CAA0086315.1"/>
    <property type="molecule type" value="Genomic_DNA"/>
</dbReference>
<dbReference type="InterPro" id="IPR036514">
    <property type="entry name" value="SGNH_hydro_sf"/>
</dbReference>
<reference evidence="2 3" key="1">
    <citation type="submission" date="2019-12" db="EMBL/GenBank/DDBJ databases">
        <authorList>
            <person name="Reyes-Prieto M."/>
        </authorList>
    </citation>
    <scope>NUCLEOTIDE SEQUENCE [LARGE SCALE GENOMIC DNA]</scope>
    <source>
        <strain evidence="2">HF14-78462</strain>
    </source>
</reference>
<evidence type="ECO:0000313" key="3">
    <source>
        <dbReference type="Proteomes" id="UP000433050"/>
    </source>
</evidence>
<evidence type="ECO:0008006" key="4">
    <source>
        <dbReference type="Google" id="ProtNLM"/>
    </source>
</evidence>
<dbReference type="Gene3D" id="3.40.50.1110">
    <property type="entry name" value="SGNH hydrolase"/>
    <property type="match status" value="1"/>
</dbReference>
<protein>
    <recommendedName>
        <fullName evidence="4">Sialate O-acetylesterase domain-containing protein</fullName>
    </recommendedName>
</protein>
<evidence type="ECO:0000313" key="2">
    <source>
        <dbReference type="EMBL" id="CAA0086315.1"/>
    </source>
</evidence>
<keyword evidence="3" id="KW-1185">Reference proteome</keyword>
<dbReference type="AlphaFoldDB" id="A0A5S9NA29"/>
<dbReference type="SUPFAM" id="SSF52266">
    <property type="entry name" value="SGNH hydrolase"/>
    <property type="match status" value="1"/>
</dbReference>
<feature type="region of interest" description="Disordered" evidence="1">
    <location>
        <begin position="390"/>
        <end position="416"/>
    </location>
</feature>
<accession>A0A5S9NA29</accession>
<gene>
    <name evidence="2" type="ORF">STARVERO_00187</name>
</gene>
<dbReference type="RefSeq" id="WP_159597590.1">
    <property type="nucleotide sequence ID" value="NZ_CACSAS010000001.1"/>
</dbReference>
<name>A0A5S9NA29_9HYPH</name>
<organism evidence="2 3">
    <name type="scientific">Starkeya nomas</name>
    <dbReference type="NCBI Taxonomy" id="2666134"/>
    <lineage>
        <taxon>Bacteria</taxon>
        <taxon>Pseudomonadati</taxon>
        <taxon>Pseudomonadota</taxon>
        <taxon>Alphaproteobacteria</taxon>
        <taxon>Hyphomicrobiales</taxon>
        <taxon>Xanthobacteraceae</taxon>
        <taxon>Starkeya</taxon>
    </lineage>
</organism>
<dbReference type="Proteomes" id="UP000433050">
    <property type="component" value="Unassembled WGS sequence"/>
</dbReference>
<sequence length="441" mass="47690">MPATRRRAGWLPAAALVLFWVAAFGRSALAGDTRPIWQIMGYGQSLSVGVLGTPAVTTRPSFGSLMFAEGIRRPLQGPARLDALVPLVETDDRSRGETGIAAAADMFVRTLAALRGLEPDRLDVALLGSSAGRAGARLAALLPGKANYDGLLQFISAGDTLARAEGRGYRYLATLWSHGETDQLYGTPRETYVARLKQLAAAIAADAARLSGQDWQPPLLTYQPASHLAYLARGRPETPRRPEIALALREAARKNPSIFCVLPLYIGDFRDDVHATNLTYQEIGKYYGRALARLVHARETGAPVPPLALDLAAADWNGREVRLRFAVPRGSLAFDTHRVAAAPHMGFDLWDPNGELRPDAITGVRITAPDGVVISFAEPPPSGSHLTYAFGRPGDPERTGRLEGPRGNLRDSDGEQGSYVDAMGWTRRLDNWALIFETVAP</sequence>